<keyword evidence="1" id="KW-0805">Transcription regulation</keyword>
<dbReference type="Pfam" id="PF07729">
    <property type="entry name" value="FCD"/>
    <property type="match status" value="1"/>
</dbReference>
<dbReference type="SMART" id="SM00345">
    <property type="entry name" value="HTH_GNTR"/>
    <property type="match status" value="1"/>
</dbReference>
<dbReference type="PANTHER" id="PTHR43537:SF24">
    <property type="entry name" value="GLUCONATE OPERON TRANSCRIPTIONAL REPRESSOR"/>
    <property type="match status" value="1"/>
</dbReference>
<keyword evidence="2 5" id="KW-0238">DNA-binding</keyword>
<proteinExistence type="predicted"/>
<dbReference type="RefSeq" id="WP_307493083.1">
    <property type="nucleotide sequence ID" value="NZ_JAUSSY010000019.1"/>
</dbReference>
<dbReference type="EMBL" id="JAUSSY010000019">
    <property type="protein sequence ID" value="MDQ0120814.1"/>
    <property type="molecule type" value="Genomic_DNA"/>
</dbReference>
<dbReference type="InterPro" id="IPR008920">
    <property type="entry name" value="TF_FadR/GntR_C"/>
</dbReference>
<dbReference type="PANTHER" id="PTHR43537">
    <property type="entry name" value="TRANSCRIPTIONAL REGULATOR, GNTR FAMILY"/>
    <property type="match status" value="1"/>
</dbReference>
<dbReference type="Gene3D" id="1.10.10.10">
    <property type="entry name" value="Winged helix-like DNA-binding domain superfamily/Winged helix DNA-binding domain"/>
    <property type="match status" value="1"/>
</dbReference>
<feature type="domain" description="HTH gntR-type" evidence="4">
    <location>
        <begin position="15"/>
        <end position="82"/>
    </location>
</feature>
<evidence type="ECO:0000313" key="5">
    <source>
        <dbReference type="EMBL" id="MDQ0120814.1"/>
    </source>
</evidence>
<dbReference type="PROSITE" id="PS50949">
    <property type="entry name" value="HTH_GNTR"/>
    <property type="match status" value="1"/>
</dbReference>
<dbReference type="GO" id="GO:0003677">
    <property type="term" value="F:DNA binding"/>
    <property type="evidence" value="ECO:0007669"/>
    <property type="project" value="UniProtKB-KW"/>
</dbReference>
<dbReference type="InterPro" id="IPR036390">
    <property type="entry name" value="WH_DNA-bd_sf"/>
</dbReference>
<evidence type="ECO:0000259" key="4">
    <source>
        <dbReference type="PROSITE" id="PS50949"/>
    </source>
</evidence>
<accession>A0ABT9UME1</accession>
<organism evidence="5 6">
    <name type="scientific">Pseudarthrobacter defluvii</name>
    <dbReference type="NCBI Taxonomy" id="410837"/>
    <lineage>
        <taxon>Bacteria</taxon>
        <taxon>Bacillati</taxon>
        <taxon>Actinomycetota</taxon>
        <taxon>Actinomycetes</taxon>
        <taxon>Micrococcales</taxon>
        <taxon>Micrococcaceae</taxon>
        <taxon>Pseudarthrobacter</taxon>
    </lineage>
</organism>
<dbReference type="InterPro" id="IPR000524">
    <property type="entry name" value="Tscrpt_reg_HTH_GntR"/>
</dbReference>
<comment type="caution">
    <text evidence="5">The sequence shown here is derived from an EMBL/GenBank/DDBJ whole genome shotgun (WGS) entry which is preliminary data.</text>
</comment>
<dbReference type="SUPFAM" id="SSF46785">
    <property type="entry name" value="Winged helix' DNA-binding domain"/>
    <property type="match status" value="1"/>
</dbReference>
<keyword evidence="3" id="KW-0804">Transcription</keyword>
<evidence type="ECO:0000313" key="6">
    <source>
        <dbReference type="Proteomes" id="UP001226389"/>
    </source>
</evidence>
<dbReference type="SUPFAM" id="SSF48008">
    <property type="entry name" value="GntR ligand-binding domain-like"/>
    <property type="match status" value="1"/>
</dbReference>
<reference evidence="5 6" key="1">
    <citation type="submission" date="2023-07" db="EMBL/GenBank/DDBJ databases">
        <title>Sorghum-associated microbial communities from plants grown in Nebraska, USA.</title>
        <authorList>
            <person name="Schachtman D."/>
        </authorList>
    </citation>
    <scope>NUCLEOTIDE SEQUENCE [LARGE SCALE GENOMIC DNA]</scope>
    <source>
        <strain evidence="5 6">DS994</strain>
    </source>
</reference>
<protein>
    <submittedName>
        <fullName evidence="5">DNA-binding GntR family transcriptional regulator</fullName>
    </submittedName>
</protein>
<dbReference type="InterPro" id="IPR011711">
    <property type="entry name" value="GntR_C"/>
</dbReference>
<name>A0ABT9UME1_9MICC</name>
<dbReference type="Gene3D" id="1.20.120.530">
    <property type="entry name" value="GntR ligand-binding domain-like"/>
    <property type="match status" value="1"/>
</dbReference>
<evidence type="ECO:0000256" key="2">
    <source>
        <dbReference type="ARBA" id="ARBA00023125"/>
    </source>
</evidence>
<dbReference type="Proteomes" id="UP001226389">
    <property type="component" value="Unassembled WGS sequence"/>
</dbReference>
<dbReference type="Pfam" id="PF00392">
    <property type="entry name" value="GntR"/>
    <property type="match status" value="1"/>
</dbReference>
<keyword evidence="6" id="KW-1185">Reference proteome</keyword>
<gene>
    <name evidence="5" type="ORF">J2T22_004024</name>
</gene>
<sequence>MTVISNTAPAPFQTVSAVDAAEAYLRREVLSGRFEAGQRIKEAPLAASLRISRHTLRSAFARLESVGLLAYRENRGWSVPVLDRAEYEDILVLRGSLESTAYRLIKERAVTPGDRIQEALQRVLDVTDDVPWPDRLELDCALHQALVDLAGSRRLSQAFEALMIEFRLCRLQSLEWLETVSLDHWKKLHSDLVEGVKHPDASVDVEGHFLANPWRDARGEQETETADG</sequence>
<dbReference type="InterPro" id="IPR036388">
    <property type="entry name" value="WH-like_DNA-bd_sf"/>
</dbReference>
<evidence type="ECO:0000256" key="3">
    <source>
        <dbReference type="ARBA" id="ARBA00023163"/>
    </source>
</evidence>
<evidence type="ECO:0000256" key="1">
    <source>
        <dbReference type="ARBA" id="ARBA00023015"/>
    </source>
</evidence>